<sequence>MDQSFLVENQLDNNLNGNLNENINYDNETKLETPIPPLHVQQKYLNDTNKIVDVNESSQFLRSNCSRCKKDFDQPIIIPKVKDSNDDVAKPLVEPKIFKLCQHCRELQRQRSRRWQKKTKEKFGVCRRCGNDIPPDLQKFVLCLNCRQNLRFRKANRAKQGRCVHCSGPLDTSIITNNNENNGIPKPNKNFKVCQRCRENDKIRRNNLEKLGNCNRCAKPLSNEDIGKHKVCINCRTKKKKNSTSDENLSVVNTTNLSNSMNTLPINYNIETVSNSVSNVPTSNNNGQSGDFEGLHYQSYPVQQIPQVQQQVRGPQQSSPNNNNAPIPPMNMGMNYYNNQVPLNMNQLPLHQLPLQPPIMVNNLGQYNQLPQINNQLYMNQPLNNYIPLPINQINQQVQMPQNQIPNQNQNQGQKISPNQQNLQMNQMPYHYQ</sequence>
<dbReference type="Proteomes" id="UP001152531">
    <property type="component" value="Unassembled WGS sequence"/>
</dbReference>
<evidence type="ECO:0000313" key="2">
    <source>
        <dbReference type="Proteomes" id="UP001152531"/>
    </source>
</evidence>
<dbReference type="EMBL" id="CALSDN010000006">
    <property type="protein sequence ID" value="CAH6721463.1"/>
    <property type="molecule type" value="Genomic_DNA"/>
</dbReference>
<name>A0ACA9Y8V6_9ASCO</name>
<gene>
    <name evidence="1" type="ORF">CLIB1444_06S02740</name>
</gene>
<keyword evidence="2" id="KW-1185">Reference proteome</keyword>
<reference evidence="1" key="1">
    <citation type="submission" date="2022-06" db="EMBL/GenBank/DDBJ databases">
        <authorList>
            <person name="Legras J.-L."/>
            <person name="Devillers H."/>
            <person name="Grondin C."/>
        </authorList>
    </citation>
    <scope>NUCLEOTIDE SEQUENCE</scope>
    <source>
        <strain evidence="1">CLIB 1444</strain>
    </source>
</reference>
<accession>A0ACA9Y8V6</accession>
<protein>
    <submittedName>
        <fullName evidence="1">Uncharacterized protein</fullName>
    </submittedName>
</protein>
<organism evidence="1 2">
    <name type="scientific">[Candida] jaroonii</name>
    <dbReference type="NCBI Taxonomy" id="467808"/>
    <lineage>
        <taxon>Eukaryota</taxon>
        <taxon>Fungi</taxon>
        <taxon>Dikarya</taxon>
        <taxon>Ascomycota</taxon>
        <taxon>Saccharomycotina</taxon>
        <taxon>Pichiomycetes</taxon>
        <taxon>Debaryomycetaceae</taxon>
        <taxon>Yamadazyma</taxon>
    </lineage>
</organism>
<proteinExistence type="predicted"/>
<evidence type="ECO:0000313" key="1">
    <source>
        <dbReference type="EMBL" id="CAH6721463.1"/>
    </source>
</evidence>
<comment type="caution">
    <text evidence="1">The sequence shown here is derived from an EMBL/GenBank/DDBJ whole genome shotgun (WGS) entry which is preliminary data.</text>
</comment>